<evidence type="ECO:0000259" key="3">
    <source>
        <dbReference type="Pfam" id="PF08541"/>
    </source>
</evidence>
<dbReference type="RefSeq" id="WP_079640752.1">
    <property type="nucleotide sequence ID" value="NZ_FUZF01000001.1"/>
</dbReference>
<dbReference type="GO" id="GO:0044550">
    <property type="term" value="P:secondary metabolite biosynthetic process"/>
    <property type="evidence" value="ECO:0007669"/>
    <property type="project" value="TreeGrafter"/>
</dbReference>
<dbReference type="InterPro" id="IPR016039">
    <property type="entry name" value="Thiolase-like"/>
</dbReference>
<evidence type="ECO:0000313" key="5">
    <source>
        <dbReference type="EMBL" id="SKB41368.1"/>
    </source>
</evidence>
<dbReference type="PANTHER" id="PTHR34069:SF2">
    <property type="entry name" value="BETA-KETOACYL-[ACYL-CARRIER-PROTEIN] SYNTHASE III"/>
    <property type="match status" value="1"/>
</dbReference>
<dbReference type="Pfam" id="PF08545">
    <property type="entry name" value="ACP_syn_III"/>
    <property type="match status" value="1"/>
</dbReference>
<accession>A0A1T5B291</accession>
<keyword evidence="6" id="KW-1185">Reference proteome</keyword>
<keyword evidence="2" id="KW-0012">Acyltransferase</keyword>
<keyword evidence="1" id="KW-0808">Transferase</keyword>
<sequence length="354" mass="38900">MIRSKIIGTGAYIPTEVVDNEFFLNNTFFTDEHTEIQQPVETIIRKFKAITGIEQRRYAPVGLAASDMGASAADEAIRLSGIDRESIDLIIVAHNYGEMKYPGAPREMVPSIASRVKNKLGIQNTACIPYDIIFGCPGWVQGLIQADMAIRSGDAQTCLVIGTETLSRVLDPTDRDSMIFSDGAGACILSAAETATSGIINAAVRSDTGYELDYISSSSKNSGEAGEPQYIKMKGRKVYEYALKYVPQSMKECFDKSGEQISDLKMIFLHQANDKMDEAIVKRFFELYGIENLPENIMPMNISHMGNSSVATVPTLLHQVLNKEIGSFELNKGDLIMFASVGAGMNINAVTYRW</sequence>
<evidence type="ECO:0000259" key="4">
    <source>
        <dbReference type="Pfam" id="PF08545"/>
    </source>
</evidence>
<dbReference type="SUPFAM" id="SSF53901">
    <property type="entry name" value="Thiolase-like"/>
    <property type="match status" value="1"/>
</dbReference>
<dbReference type="Proteomes" id="UP000190150">
    <property type="component" value="Unassembled WGS sequence"/>
</dbReference>
<feature type="domain" description="Beta-ketoacyl-[acyl-carrier-protein] synthase III C-terminal" evidence="3">
    <location>
        <begin position="255"/>
        <end position="354"/>
    </location>
</feature>
<evidence type="ECO:0000256" key="2">
    <source>
        <dbReference type="ARBA" id="ARBA00023315"/>
    </source>
</evidence>
<dbReference type="Pfam" id="PF08541">
    <property type="entry name" value="ACP_syn_III_C"/>
    <property type="match status" value="1"/>
</dbReference>
<organism evidence="5 6">
    <name type="scientific">Sphingobacterium nematocida</name>
    <dbReference type="NCBI Taxonomy" id="1513896"/>
    <lineage>
        <taxon>Bacteria</taxon>
        <taxon>Pseudomonadati</taxon>
        <taxon>Bacteroidota</taxon>
        <taxon>Sphingobacteriia</taxon>
        <taxon>Sphingobacteriales</taxon>
        <taxon>Sphingobacteriaceae</taxon>
        <taxon>Sphingobacterium</taxon>
    </lineage>
</organism>
<dbReference type="EMBL" id="FUZF01000001">
    <property type="protein sequence ID" value="SKB41368.1"/>
    <property type="molecule type" value="Genomic_DNA"/>
</dbReference>
<dbReference type="AlphaFoldDB" id="A0A1T5B291"/>
<evidence type="ECO:0000313" key="6">
    <source>
        <dbReference type="Proteomes" id="UP000190150"/>
    </source>
</evidence>
<dbReference type="GO" id="GO:0004315">
    <property type="term" value="F:3-oxoacyl-[acyl-carrier-protein] synthase activity"/>
    <property type="evidence" value="ECO:0007669"/>
    <property type="project" value="InterPro"/>
</dbReference>
<protein>
    <submittedName>
        <fullName evidence="5">3-oxoacyl-[acyl-carrier-protein] synthase-3</fullName>
    </submittedName>
</protein>
<proteinExistence type="predicted"/>
<evidence type="ECO:0000256" key="1">
    <source>
        <dbReference type="ARBA" id="ARBA00022679"/>
    </source>
</evidence>
<dbReference type="GO" id="GO:0006633">
    <property type="term" value="P:fatty acid biosynthetic process"/>
    <property type="evidence" value="ECO:0007669"/>
    <property type="project" value="InterPro"/>
</dbReference>
<dbReference type="InterPro" id="IPR013747">
    <property type="entry name" value="ACP_syn_III_C"/>
</dbReference>
<dbReference type="Gene3D" id="3.40.47.10">
    <property type="match status" value="2"/>
</dbReference>
<dbReference type="STRING" id="1513896.SAMN05660841_00406"/>
<dbReference type="CDD" id="cd00830">
    <property type="entry name" value="KAS_III"/>
    <property type="match status" value="1"/>
</dbReference>
<feature type="domain" description="Beta-ketoacyl-[acyl-carrier-protein] synthase III N-terminal" evidence="4">
    <location>
        <begin position="130"/>
        <end position="207"/>
    </location>
</feature>
<name>A0A1T5B291_9SPHI</name>
<gene>
    <name evidence="5" type="ORF">SAMN05660841_00406</name>
</gene>
<dbReference type="InterPro" id="IPR013751">
    <property type="entry name" value="ACP_syn_III_N"/>
</dbReference>
<dbReference type="OrthoDB" id="5171393at2"/>
<dbReference type="PANTHER" id="PTHR34069">
    <property type="entry name" value="3-OXOACYL-[ACYL-CARRIER-PROTEIN] SYNTHASE 3"/>
    <property type="match status" value="1"/>
</dbReference>
<reference evidence="6" key="1">
    <citation type="submission" date="2017-02" db="EMBL/GenBank/DDBJ databases">
        <authorList>
            <person name="Varghese N."/>
            <person name="Submissions S."/>
        </authorList>
    </citation>
    <scope>NUCLEOTIDE SEQUENCE [LARGE SCALE GENOMIC DNA]</scope>
    <source>
        <strain evidence="6">DSM 24091</strain>
    </source>
</reference>